<proteinExistence type="predicted"/>
<evidence type="ECO:0000313" key="2">
    <source>
        <dbReference type="Proteomes" id="UP000198660"/>
    </source>
</evidence>
<dbReference type="Proteomes" id="UP000198660">
    <property type="component" value="Unassembled WGS sequence"/>
</dbReference>
<organism evidence="1 2">
    <name type="scientific">Marininema halotolerans</name>
    <dbReference type="NCBI Taxonomy" id="1155944"/>
    <lineage>
        <taxon>Bacteria</taxon>
        <taxon>Bacillati</taxon>
        <taxon>Bacillota</taxon>
        <taxon>Bacilli</taxon>
        <taxon>Bacillales</taxon>
        <taxon>Thermoactinomycetaceae</taxon>
        <taxon>Marininema</taxon>
    </lineage>
</organism>
<keyword evidence="2" id="KW-1185">Reference proteome</keyword>
<dbReference type="AlphaFoldDB" id="A0A1I6R3V0"/>
<sequence>MSVKQDYSAGFISGSDHLLRYELKLYIQMLQNGLSSEEIRHEVLTNNLFQQRSHRGLVSLFARTRNRAGTLNSNLQYRLLTGTNADRNAILLYAFLRCYRLVREFAYEVIIFNYQRGKGTVEIGDVADFFARKEEQSVVVRRYTHQTKQKMRQVILKAMVDSEWLELGDNGEWNICPFPLSEGLIIDIRKEPECRMLAELSLTGVL</sequence>
<dbReference type="InterPro" id="IPR014948">
    <property type="entry name" value="BrxA"/>
</dbReference>
<gene>
    <name evidence="1" type="ORF">SAMN05444972_10488</name>
</gene>
<dbReference type="Gene3D" id="1.10.3540.10">
    <property type="entry name" value="uncharacterized protein from magnetospirillum magneticum domain"/>
    <property type="match status" value="1"/>
</dbReference>
<protein>
    <submittedName>
        <fullName evidence="1">Putative inner membrane protein</fullName>
    </submittedName>
</protein>
<evidence type="ECO:0000313" key="1">
    <source>
        <dbReference type="EMBL" id="SFS59304.1"/>
    </source>
</evidence>
<dbReference type="InterPro" id="IPR023137">
    <property type="entry name" value="BrxA_sf"/>
</dbReference>
<dbReference type="EMBL" id="FPAA01000004">
    <property type="protein sequence ID" value="SFS59304.1"/>
    <property type="molecule type" value="Genomic_DNA"/>
</dbReference>
<accession>A0A1I6R3V0</accession>
<dbReference type="RefSeq" id="WP_176391927.1">
    <property type="nucleotide sequence ID" value="NZ_FPAA01000004.1"/>
</dbReference>
<name>A0A1I6R3V0_9BACL</name>
<reference evidence="2" key="1">
    <citation type="submission" date="2016-10" db="EMBL/GenBank/DDBJ databases">
        <authorList>
            <person name="Varghese N."/>
            <person name="Submissions S."/>
        </authorList>
    </citation>
    <scope>NUCLEOTIDE SEQUENCE [LARGE SCALE GENOMIC DNA]</scope>
    <source>
        <strain evidence="2">DSM 45789</strain>
    </source>
</reference>
<dbReference type="Pfam" id="PF08849">
    <property type="entry name" value="BrxA"/>
    <property type="match status" value="1"/>
</dbReference>